<comment type="similarity">
    <text evidence="5">Belongs to the Nudix hydrolase family.</text>
</comment>
<dbReference type="Gene3D" id="3.40.50.1240">
    <property type="entry name" value="Phosphoglycerate mutase-like"/>
    <property type="match status" value="1"/>
</dbReference>
<feature type="active site" description="Proton donor/acceptor" evidence="3">
    <location>
        <position position="84"/>
    </location>
</feature>
<accession>A0A2D2D341</accession>
<evidence type="ECO:0000256" key="5">
    <source>
        <dbReference type="RuleBase" id="RU003476"/>
    </source>
</evidence>
<reference evidence="8" key="1">
    <citation type="submission" date="2017-10" db="EMBL/GenBank/DDBJ databases">
        <title>Completed PacBio SMRT sequence of Methylosinus trichosporium OB3b reveals presence of a third large plasmid.</title>
        <authorList>
            <person name="Charles T.C."/>
            <person name="Lynch M.D.J."/>
            <person name="Heil J.R."/>
            <person name="Cheng J."/>
        </authorList>
    </citation>
    <scope>NUCLEOTIDE SEQUENCE [LARGE SCALE GENOMIC DNA]</scope>
    <source>
        <strain evidence="8">OB3b</strain>
    </source>
</reference>
<dbReference type="RefSeq" id="WP_003608564.1">
    <property type="nucleotide sequence ID" value="NZ_ADVE02000001.1"/>
</dbReference>
<dbReference type="PRINTS" id="PR00502">
    <property type="entry name" value="NUDIXFAMILY"/>
</dbReference>
<dbReference type="InterPro" id="IPR051695">
    <property type="entry name" value="Phosphoglycerate_Mutase"/>
</dbReference>
<dbReference type="CDD" id="cd04685">
    <property type="entry name" value="NUDIX_Hydrolase"/>
    <property type="match status" value="1"/>
</dbReference>
<dbReference type="PROSITE" id="PS00893">
    <property type="entry name" value="NUDIX_BOX"/>
    <property type="match status" value="1"/>
</dbReference>
<dbReference type="GO" id="GO:0004331">
    <property type="term" value="F:fructose-2,6-bisphosphate 2-phosphatase activity"/>
    <property type="evidence" value="ECO:0007669"/>
    <property type="project" value="TreeGrafter"/>
</dbReference>
<dbReference type="GO" id="GO:0005829">
    <property type="term" value="C:cytosol"/>
    <property type="evidence" value="ECO:0007669"/>
    <property type="project" value="TreeGrafter"/>
</dbReference>
<dbReference type="STRING" id="595536.GCA_000178815_01801"/>
<dbReference type="SUPFAM" id="SSF53254">
    <property type="entry name" value="Phosphoglycerate mutase-like"/>
    <property type="match status" value="1"/>
</dbReference>
<evidence type="ECO:0000313" key="8">
    <source>
        <dbReference type="Proteomes" id="UP000230709"/>
    </source>
</evidence>
<dbReference type="PANTHER" id="PTHR46517">
    <property type="entry name" value="FRUCTOSE-2,6-BISPHOSPHATASE TIGAR"/>
    <property type="match status" value="1"/>
</dbReference>
<keyword evidence="8" id="KW-1185">Reference proteome</keyword>
<dbReference type="PANTHER" id="PTHR46517:SF1">
    <property type="entry name" value="FRUCTOSE-2,6-BISPHOSPHATASE TIGAR"/>
    <property type="match status" value="1"/>
</dbReference>
<dbReference type="InterPro" id="IPR020084">
    <property type="entry name" value="NUDIX_hydrolase_CS"/>
</dbReference>
<evidence type="ECO:0000259" key="6">
    <source>
        <dbReference type="PROSITE" id="PS51462"/>
    </source>
</evidence>
<keyword evidence="2 5" id="KW-0378">Hydrolase</keyword>
<dbReference type="Proteomes" id="UP000230709">
    <property type="component" value="Chromosome"/>
</dbReference>
<dbReference type="PROSITE" id="PS51462">
    <property type="entry name" value="NUDIX"/>
    <property type="match status" value="1"/>
</dbReference>
<protein>
    <submittedName>
        <fullName evidence="7">Phosphoglycerate mutase</fullName>
    </submittedName>
</protein>
<dbReference type="InterPro" id="IPR029033">
    <property type="entry name" value="His_PPase_superfam"/>
</dbReference>
<organism evidence="7 8">
    <name type="scientific">Methylosinus trichosporium (strain ATCC 35070 / NCIMB 11131 / UNIQEM 75 / OB3b)</name>
    <dbReference type="NCBI Taxonomy" id="595536"/>
    <lineage>
        <taxon>Bacteria</taxon>
        <taxon>Pseudomonadati</taxon>
        <taxon>Pseudomonadota</taxon>
        <taxon>Alphaproteobacteria</taxon>
        <taxon>Hyphomicrobiales</taxon>
        <taxon>Methylocystaceae</taxon>
        <taxon>Methylosinus</taxon>
    </lineage>
</organism>
<dbReference type="PROSITE" id="PS00175">
    <property type="entry name" value="PG_MUTASE"/>
    <property type="match status" value="1"/>
</dbReference>
<dbReference type="CDD" id="cd07067">
    <property type="entry name" value="HP_PGM_like"/>
    <property type="match status" value="1"/>
</dbReference>
<dbReference type="InterPro" id="IPR000086">
    <property type="entry name" value="NUDIX_hydrolase_dom"/>
</dbReference>
<dbReference type="InterPro" id="IPR013078">
    <property type="entry name" value="His_Pase_superF_clade-1"/>
</dbReference>
<dbReference type="Pfam" id="PF00293">
    <property type="entry name" value="NUDIX"/>
    <property type="match status" value="1"/>
</dbReference>
<dbReference type="EMBL" id="CP023737">
    <property type="protein sequence ID" value="ATQ69375.1"/>
    <property type="molecule type" value="Genomic_DNA"/>
</dbReference>
<dbReference type="InterPro" id="IPR015797">
    <property type="entry name" value="NUDIX_hydrolase-like_dom_sf"/>
</dbReference>
<dbReference type="Gene3D" id="3.90.79.10">
    <property type="entry name" value="Nucleoside Triphosphate Pyrophosphohydrolase"/>
    <property type="match status" value="1"/>
</dbReference>
<gene>
    <name evidence="7" type="ORF">CQW49_16905</name>
</gene>
<feature type="binding site" evidence="4">
    <location>
        <position position="60"/>
    </location>
    <ligand>
        <name>substrate</name>
    </ligand>
</feature>
<evidence type="ECO:0000256" key="2">
    <source>
        <dbReference type="ARBA" id="ARBA00022801"/>
    </source>
</evidence>
<sequence length="366" mass="41092">MALTRICLARHGETNWNLERRVQGQLNIPLNVKGLAQAEALAQELADERFDHVYSSDLKRALQTATPIATRLGLPITTSAALREKHDGEWQGLVSDEVERLYPRQYAMHRRRRPHFTILGGGESHVQFATRVRAELDAIAERHAGGSVLVIAHAGVLDIAYRIAAGVGLSVKREAPVLNAAPCWFTQENGVWRLTHWAVERGRPPLTLPYAGKLRRREAARVLLLNSAGEALLLRYSSRLAPHLIQRGHAHFWGAVGGALEPGETFDRAARRELFEETGLEGVELGPVVAAREFPMQLGEDWLLASERFYAVRVGDGFTLDTRNFTEIERRDVLGWKWWSAQEIAASQELIFPEALDWLLETLRDT</sequence>
<dbReference type="SUPFAM" id="SSF55811">
    <property type="entry name" value="Nudix"/>
    <property type="match status" value="1"/>
</dbReference>
<evidence type="ECO:0000313" key="7">
    <source>
        <dbReference type="EMBL" id="ATQ69375.1"/>
    </source>
</evidence>
<dbReference type="KEGG" id="mtw:CQW49_16905"/>
<dbReference type="Pfam" id="PF00300">
    <property type="entry name" value="His_Phos_1"/>
    <property type="match status" value="1"/>
</dbReference>
<evidence type="ECO:0000256" key="1">
    <source>
        <dbReference type="ARBA" id="ARBA00001946"/>
    </source>
</evidence>
<name>A0A2D2D341_METT3</name>
<dbReference type="GO" id="GO:0045820">
    <property type="term" value="P:negative regulation of glycolytic process"/>
    <property type="evidence" value="ECO:0007669"/>
    <property type="project" value="TreeGrafter"/>
</dbReference>
<dbReference type="SMART" id="SM00855">
    <property type="entry name" value="PGAM"/>
    <property type="match status" value="1"/>
</dbReference>
<feature type="active site" description="Tele-phosphohistidine intermediate" evidence="3">
    <location>
        <position position="11"/>
    </location>
</feature>
<feature type="domain" description="Nudix hydrolase" evidence="6">
    <location>
        <begin position="215"/>
        <end position="360"/>
    </location>
</feature>
<dbReference type="GO" id="GO:0043456">
    <property type="term" value="P:regulation of pentose-phosphate shunt"/>
    <property type="evidence" value="ECO:0007669"/>
    <property type="project" value="TreeGrafter"/>
</dbReference>
<proteinExistence type="inferred from homology"/>
<dbReference type="AlphaFoldDB" id="A0A2D2D341"/>
<evidence type="ECO:0000256" key="4">
    <source>
        <dbReference type="PIRSR" id="PIRSR613078-2"/>
    </source>
</evidence>
<comment type="cofactor">
    <cofactor evidence="1">
        <name>Mg(2+)</name>
        <dbReference type="ChEBI" id="CHEBI:18420"/>
    </cofactor>
</comment>
<dbReference type="InterPro" id="IPR001345">
    <property type="entry name" value="PG/BPGM_mutase_AS"/>
</dbReference>
<feature type="binding site" evidence="4">
    <location>
        <begin position="10"/>
        <end position="17"/>
    </location>
    <ligand>
        <name>substrate</name>
    </ligand>
</feature>
<evidence type="ECO:0000256" key="3">
    <source>
        <dbReference type="PIRSR" id="PIRSR613078-1"/>
    </source>
</evidence>
<dbReference type="InterPro" id="IPR020476">
    <property type="entry name" value="Nudix_hydrolase"/>
</dbReference>